<comment type="caution">
    <text evidence="1">The sequence shown here is derived from an EMBL/GenBank/DDBJ whole genome shotgun (WGS) entry which is preliminary data.</text>
</comment>
<evidence type="ECO:0008006" key="3">
    <source>
        <dbReference type="Google" id="ProtNLM"/>
    </source>
</evidence>
<sequence>MLERRLSALPLALLLLSTPLLAKNRVDLEYNVRFLPESDQAEVRITLDEGEEVRSLTFNLGKKGYYSDFQTDGQWLQSAPHSGVWQPKSGKSSLTYKVKVSHEREDGRFDARMTPDWALLRGDDLVPSARLDQVDGTQLVSRLQFELPKGWPSVETGWPRIGKNRFRIDNPARLFDRPTGWMLAGKIGSRRAQLGNTDVTVAAPIGEGMRRMDALTMLSFVWPHAQYVFPRDPGKLLVVGAGEPMWRGGLSAGNSLFLHADRPLVSENGTSSLVHELTHVFSRIRDTDRSDWIAEGLAEFYAIELVHRAGGMSEDRYAKVRDKLRKWSKPVTTLRTDQSTGQSTARAVILLMELDKEIRETTKGELSLDNVTRGLMRMDKVSTQDFIAVTESVLRGPSKVLDTPLLR</sequence>
<keyword evidence="2" id="KW-1185">Reference proteome</keyword>
<protein>
    <recommendedName>
        <fullName evidence="3">Peptidase M61 catalytic domain-containing protein</fullName>
    </recommendedName>
</protein>
<dbReference type="AlphaFoldDB" id="A0A7X0ERG3"/>
<proteinExistence type="predicted"/>
<dbReference type="EMBL" id="JACHLL010000002">
    <property type="protein sequence ID" value="MBB6341118.1"/>
    <property type="molecule type" value="Genomic_DNA"/>
</dbReference>
<reference evidence="1 2" key="1">
    <citation type="submission" date="2020-08" db="EMBL/GenBank/DDBJ databases">
        <title>Functional genomics of gut bacteria from endangered species of beetles.</title>
        <authorList>
            <person name="Carlos-Shanley C."/>
        </authorList>
    </citation>
    <scope>NUCLEOTIDE SEQUENCE [LARGE SCALE GENOMIC DNA]</scope>
    <source>
        <strain evidence="1 2">S00202</strain>
    </source>
</reference>
<gene>
    <name evidence="1" type="ORF">HNP49_001275</name>
</gene>
<dbReference type="Proteomes" id="UP000557193">
    <property type="component" value="Unassembled WGS sequence"/>
</dbReference>
<organism evidence="1 2">
    <name type="scientific">Pseudomonas fluvialis</name>
    <dbReference type="NCBI Taxonomy" id="1793966"/>
    <lineage>
        <taxon>Bacteria</taxon>
        <taxon>Pseudomonadati</taxon>
        <taxon>Pseudomonadota</taxon>
        <taxon>Gammaproteobacteria</taxon>
        <taxon>Pseudomonadales</taxon>
        <taxon>Pseudomonadaceae</taxon>
        <taxon>Pseudomonas</taxon>
    </lineage>
</organism>
<dbReference type="RefSeq" id="WP_184681628.1">
    <property type="nucleotide sequence ID" value="NZ_JACHLL010000002.1"/>
</dbReference>
<name>A0A7X0ERG3_9PSED</name>
<evidence type="ECO:0000313" key="1">
    <source>
        <dbReference type="EMBL" id="MBB6341118.1"/>
    </source>
</evidence>
<evidence type="ECO:0000313" key="2">
    <source>
        <dbReference type="Proteomes" id="UP000557193"/>
    </source>
</evidence>
<accession>A0A7X0ERG3</accession>